<name>B2TPK5_CLOBB</name>
<dbReference type="GO" id="GO:0030170">
    <property type="term" value="F:pyridoxal phosphate binding"/>
    <property type="evidence" value="ECO:0007669"/>
    <property type="project" value="InterPro"/>
</dbReference>
<accession>B2TPK5</accession>
<dbReference type="KEGG" id="cbk:CLL_A2976"/>
<dbReference type="InterPro" id="IPR004838">
    <property type="entry name" value="NHTrfase_class1_PyrdxlP-BS"/>
</dbReference>
<evidence type="ECO:0000256" key="3">
    <source>
        <dbReference type="ARBA" id="ARBA00022576"/>
    </source>
</evidence>
<evidence type="ECO:0000259" key="7">
    <source>
        <dbReference type="Pfam" id="PF00155"/>
    </source>
</evidence>
<dbReference type="EMBL" id="CP001056">
    <property type="protein sequence ID" value="ACD24603.1"/>
    <property type="molecule type" value="Genomic_DNA"/>
</dbReference>
<dbReference type="PANTHER" id="PTHR46383">
    <property type="entry name" value="ASPARTATE AMINOTRANSFERASE"/>
    <property type="match status" value="1"/>
</dbReference>
<dbReference type="InterPro" id="IPR050596">
    <property type="entry name" value="AspAT/PAT-like"/>
</dbReference>
<evidence type="ECO:0000256" key="5">
    <source>
        <dbReference type="ARBA" id="ARBA00022898"/>
    </source>
</evidence>
<dbReference type="GO" id="GO:0008483">
    <property type="term" value="F:transaminase activity"/>
    <property type="evidence" value="ECO:0007669"/>
    <property type="project" value="UniProtKB-KW"/>
</dbReference>
<keyword evidence="4 6" id="KW-0808">Transferase</keyword>
<evidence type="ECO:0000256" key="1">
    <source>
        <dbReference type="ARBA" id="ARBA00001933"/>
    </source>
</evidence>
<dbReference type="FunFam" id="3.40.640.10:FF:000033">
    <property type="entry name" value="Aspartate aminotransferase"/>
    <property type="match status" value="1"/>
</dbReference>
<evidence type="ECO:0000256" key="6">
    <source>
        <dbReference type="RuleBase" id="RU000481"/>
    </source>
</evidence>
<dbReference type="InterPro" id="IPR004839">
    <property type="entry name" value="Aminotransferase_I/II_large"/>
</dbReference>
<comment type="similarity">
    <text evidence="2 6">Belongs to the class-I pyridoxal-phosphate-dependent aminotransferase family.</text>
</comment>
<keyword evidence="3 6" id="KW-0032">Aminotransferase</keyword>
<dbReference type="InterPro" id="IPR015422">
    <property type="entry name" value="PyrdxlP-dep_Trfase_small"/>
</dbReference>
<protein>
    <recommendedName>
        <fullName evidence="6">Aminotransferase</fullName>
        <ecNumber evidence="6">2.6.1.-</ecNumber>
    </recommendedName>
</protein>
<dbReference type="Pfam" id="PF00155">
    <property type="entry name" value="Aminotran_1_2"/>
    <property type="match status" value="1"/>
</dbReference>
<proteinExistence type="inferred from homology"/>
<dbReference type="InterPro" id="IPR015421">
    <property type="entry name" value="PyrdxlP-dep_Trfase_major"/>
</dbReference>
<comment type="cofactor">
    <cofactor evidence="1 6">
        <name>pyridoxal 5'-phosphate</name>
        <dbReference type="ChEBI" id="CHEBI:597326"/>
    </cofactor>
</comment>
<dbReference type="Gene3D" id="3.40.640.10">
    <property type="entry name" value="Type I PLP-dependent aspartate aminotransferase-like (Major domain)"/>
    <property type="match status" value="1"/>
</dbReference>
<reference evidence="8" key="2">
    <citation type="submission" date="2009-08" db="EMBL/GenBank/DDBJ databases">
        <authorList>
            <person name="Shrivastava S."/>
            <person name="Brinkac L.M."/>
            <person name="Dodson R.J."/>
            <person name="Harkins D.M."/>
            <person name="Durkin A.S."/>
            <person name="Sutton G."/>
        </authorList>
    </citation>
    <scope>NUCLEOTIDE SEQUENCE</scope>
    <source>
        <strain evidence="8">Eklund 17B</strain>
    </source>
</reference>
<dbReference type="Gene3D" id="3.90.1150.10">
    <property type="entry name" value="Aspartate Aminotransferase, domain 1"/>
    <property type="match status" value="1"/>
</dbReference>
<dbReference type="PROSITE" id="PS00105">
    <property type="entry name" value="AA_TRANSFER_CLASS_1"/>
    <property type="match status" value="1"/>
</dbReference>
<dbReference type="InterPro" id="IPR015424">
    <property type="entry name" value="PyrdxlP-dep_Trfase"/>
</dbReference>
<dbReference type="HOGENOM" id="CLU_017584_4_3_9"/>
<evidence type="ECO:0000313" key="8">
    <source>
        <dbReference type="EMBL" id="ACD24603.1"/>
    </source>
</evidence>
<dbReference type="CDD" id="cd00609">
    <property type="entry name" value="AAT_like"/>
    <property type="match status" value="1"/>
</dbReference>
<reference evidence="8" key="1">
    <citation type="submission" date="2009-06" db="EMBL/GenBank/DDBJ databases">
        <authorList>
            <consortium name="US DOE Joint Genome Institute (JGI-PGF)"/>
            <person name="Lucas S."/>
            <person name="Copeland A."/>
            <person name="Lapidus A."/>
            <person name="Glavina del Rio T."/>
            <person name="Dalin E."/>
            <person name="Tice H."/>
            <person name="Bruce D."/>
            <person name="Goodwin L."/>
            <person name="Pitluck S."/>
            <person name="Kyrpides N."/>
            <person name="Mavromatis K."/>
            <person name="Ivanova N."/>
            <person name="Saunders E."/>
            <person name="Brettin T."/>
            <person name="Detter J.C."/>
            <person name="Han C."/>
            <person name="Larimer F."/>
            <person name="Land M."/>
            <person name="Hauser L."/>
            <person name="Markowitz V."/>
            <person name="Cheng J.-F."/>
            <person name="Hugenholtz P."/>
            <person name="Woyke T."/>
            <person name="Wu D."/>
            <person name="Gronow S."/>
            <person name="Klenk H.-P."/>
            <person name="Eisen J.A."/>
        </authorList>
    </citation>
    <scope>NUCLEOTIDE SEQUENCE</scope>
    <source>
        <strain evidence="8">Eklund 17B</strain>
    </source>
</reference>
<gene>
    <name evidence="8" type="ordered locus">CLL_A2976</name>
</gene>
<accession>U4PBU2</accession>
<dbReference type="PANTHER" id="PTHR46383:SF3">
    <property type="entry name" value="ASPARTATE AMINOTRANSFERASE-RELATED"/>
    <property type="match status" value="1"/>
</dbReference>
<evidence type="ECO:0000256" key="4">
    <source>
        <dbReference type="ARBA" id="ARBA00022679"/>
    </source>
</evidence>
<dbReference type="PATRIC" id="fig|935198.13.peg.2938"/>
<sequence>MILENMIKNNVREMPPSGIRKYFDMINEMEGVISLGVGEPDFVTPWSVREAGIYSLEKGHTHYSSNAGFIELRHEISKYLYRRFNLSYNPTDEIIVTVGGSEGIDIALRALVGPGDEVIIPEPSFVAYKGCTAFTGATPKVINLRAEDEFKLTPELLEEAITPKTKVVIIPFPNNPTGAIMTREELTKIVEVLKDKDIIVISDEIYAELCYDEEHVSIASFPEMRDKTLVINGFSKAYAMTGWRLGYLCGHPTLIDAMKKIHQYAIMCSPTTAQYAAIEAMKNGDKNVQTMVREYNRRRRVLVDGFRKMGLDCFEPLGAFYVFPSIKSTGMTSDEFCEQLLINEKVLTVPGNAFGDCGEGFIRACYASSMDNIMEALKRIERFIDKINK</sequence>
<dbReference type="AlphaFoldDB" id="B2TPK5"/>
<dbReference type="GO" id="GO:0006520">
    <property type="term" value="P:amino acid metabolic process"/>
    <property type="evidence" value="ECO:0007669"/>
    <property type="project" value="InterPro"/>
</dbReference>
<evidence type="ECO:0000256" key="2">
    <source>
        <dbReference type="ARBA" id="ARBA00007441"/>
    </source>
</evidence>
<dbReference type="EC" id="2.6.1.-" evidence="6"/>
<keyword evidence="5" id="KW-0663">Pyridoxal phosphate</keyword>
<dbReference type="SUPFAM" id="SSF53383">
    <property type="entry name" value="PLP-dependent transferases"/>
    <property type="match status" value="1"/>
</dbReference>
<feature type="domain" description="Aminotransferase class I/classII large" evidence="7">
    <location>
        <begin position="31"/>
        <end position="380"/>
    </location>
</feature>
<organism evidence="8">
    <name type="scientific">Clostridium botulinum (strain Eklund 17B / Type B)</name>
    <dbReference type="NCBI Taxonomy" id="935198"/>
    <lineage>
        <taxon>Bacteria</taxon>
        <taxon>Bacillati</taxon>
        <taxon>Bacillota</taxon>
        <taxon>Clostridia</taxon>
        <taxon>Eubacteriales</taxon>
        <taxon>Clostridiaceae</taxon>
        <taxon>Clostridium</taxon>
    </lineage>
</organism>